<dbReference type="InterPro" id="IPR015424">
    <property type="entry name" value="PyrdxlP-dep_Trfase"/>
</dbReference>
<gene>
    <name evidence="1" type="primary">bioA_3</name>
    <name evidence="1" type="ORF">NCTC8256_04163</name>
</gene>
<dbReference type="Proteomes" id="UP000254346">
    <property type="component" value="Unassembled WGS sequence"/>
</dbReference>
<dbReference type="EMBL" id="UGXR01000001">
    <property type="protein sequence ID" value="SUH10168.1"/>
    <property type="molecule type" value="Genomic_DNA"/>
</dbReference>
<evidence type="ECO:0000313" key="1">
    <source>
        <dbReference type="EMBL" id="SUH10168.1"/>
    </source>
</evidence>
<dbReference type="GO" id="GO:0004015">
    <property type="term" value="F:adenosylmethionine-8-amino-7-oxononanoate transaminase activity"/>
    <property type="evidence" value="ECO:0007669"/>
    <property type="project" value="UniProtKB-EC"/>
</dbReference>
<keyword evidence="1" id="KW-0032">Aminotransferase</keyword>
<proteinExistence type="predicted"/>
<protein>
    <submittedName>
        <fullName evidence="1">Adenosylmethionine--8-amino-7-oxononanoate aminotransferase</fullName>
        <ecNumber evidence="1">2.6.1.62</ecNumber>
    </submittedName>
</protein>
<sequence length="69" mass="7914">MLGAIGVVETTHTVNMAALQRFFVGQGVWIRPFGKLIYLMPPYIIRPDQLRRLTQAVNDTVHNETFFSH</sequence>
<dbReference type="EC" id="2.6.1.62" evidence="1"/>
<name>A0A379VUF8_SALET</name>
<reference evidence="1 2" key="1">
    <citation type="submission" date="2018-06" db="EMBL/GenBank/DDBJ databases">
        <authorList>
            <consortium name="Pathogen Informatics"/>
            <person name="Doyle S."/>
        </authorList>
    </citation>
    <scope>NUCLEOTIDE SEQUENCE [LARGE SCALE GENOMIC DNA]</scope>
    <source>
        <strain evidence="1 2">NCTC8256</strain>
    </source>
</reference>
<dbReference type="Pfam" id="PF00202">
    <property type="entry name" value="Aminotran_3"/>
    <property type="match status" value="1"/>
</dbReference>
<accession>A0A379VUF8</accession>
<organism evidence="1 2">
    <name type="scientific">Salmonella enterica I</name>
    <dbReference type="NCBI Taxonomy" id="59201"/>
    <lineage>
        <taxon>Bacteria</taxon>
        <taxon>Pseudomonadati</taxon>
        <taxon>Pseudomonadota</taxon>
        <taxon>Gammaproteobacteria</taxon>
        <taxon>Enterobacterales</taxon>
        <taxon>Enterobacteriaceae</taxon>
        <taxon>Salmonella</taxon>
    </lineage>
</organism>
<dbReference type="AlphaFoldDB" id="A0A379VUF8"/>
<dbReference type="Gene3D" id="3.90.1150.10">
    <property type="entry name" value="Aspartate Aminotransferase, domain 1"/>
    <property type="match status" value="1"/>
</dbReference>
<dbReference type="SUPFAM" id="SSF53383">
    <property type="entry name" value="PLP-dependent transferases"/>
    <property type="match status" value="1"/>
</dbReference>
<keyword evidence="1" id="KW-0808">Transferase</keyword>
<dbReference type="InterPro" id="IPR005814">
    <property type="entry name" value="Aminotrans_3"/>
</dbReference>
<dbReference type="GO" id="GO:0030170">
    <property type="term" value="F:pyridoxal phosphate binding"/>
    <property type="evidence" value="ECO:0007669"/>
    <property type="project" value="InterPro"/>
</dbReference>
<evidence type="ECO:0000313" key="2">
    <source>
        <dbReference type="Proteomes" id="UP000254346"/>
    </source>
</evidence>
<dbReference type="InterPro" id="IPR015422">
    <property type="entry name" value="PyrdxlP-dep_Trfase_small"/>
</dbReference>